<sequence>MTTTYVFTDFGSAEHEQFFEGPTPEPGPGQLLIDVRAAGVNPYDWKLRSGLFGRKAKLPRAMGVEAAGVVRAVGPDVEGFPVGTEVVGTVAKGFGGYADQTVLRAAATVEKPAALSFTDAAVMPVAGVTAYDGTHQIELERGQTLVILGAGGGVGTIATQIGGVHKFNVIGVAGESKQDYLRGLGATPVVYGPGLADRLRAASSGTIDLVLDLVGGDSLRAALEVVSADRIITTVDSGAVAEHGVLELQHDPEALKKIVDVASYGLIDPQVTVVPLAEAGRAVAEVEGGHSTGNIVLVP</sequence>
<dbReference type="Gene3D" id="3.40.50.720">
    <property type="entry name" value="NAD(P)-binding Rossmann-like Domain"/>
    <property type="match status" value="1"/>
</dbReference>
<gene>
    <name evidence="3" type="ORF">GCM10022261_18950</name>
</gene>
<comment type="caution">
    <text evidence="3">The sequence shown here is derived from an EMBL/GenBank/DDBJ whole genome shotgun (WGS) entry which is preliminary data.</text>
</comment>
<dbReference type="InterPro" id="IPR013154">
    <property type="entry name" value="ADH-like_N"/>
</dbReference>
<proteinExistence type="predicted"/>
<feature type="domain" description="Enoyl reductase (ER)" evidence="2">
    <location>
        <begin position="11"/>
        <end position="297"/>
    </location>
</feature>
<dbReference type="PANTHER" id="PTHR44154">
    <property type="entry name" value="QUINONE OXIDOREDUCTASE"/>
    <property type="match status" value="1"/>
</dbReference>
<accession>A0ABP8EK54</accession>
<dbReference type="CDD" id="cd05289">
    <property type="entry name" value="MDR_like_2"/>
    <property type="match status" value="1"/>
</dbReference>
<evidence type="ECO:0000259" key="2">
    <source>
        <dbReference type="SMART" id="SM00829"/>
    </source>
</evidence>
<protein>
    <submittedName>
        <fullName evidence="3">NADP-dependent oxidoreductase</fullName>
    </submittedName>
</protein>
<dbReference type="SUPFAM" id="SSF51735">
    <property type="entry name" value="NAD(P)-binding Rossmann-fold domains"/>
    <property type="match status" value="1"/>
</dbReference>
<dbReference type="RefSeq" id="WP_236866155.1">
    <property type="nucleotide sequence ID" value="NZ_BAABAZ010000006.1"/>
</dbReference>
<organism evidence="3 4">
    <name type="scientific">Brevibacterium daeguense</name>
    <dbReference type="NCBI Taxonomy" id="909936"/>
    <lineage>
        <taxon>Bacteria</taxon>
        <taxon>Bacillati</taxon>
        <taxon>Actinomycetota</taxon>
        <taxon>Actinomycetes</taxon>
        <taxon>Micrococcales</taxon>
        <taxon>Brevibacteriaceae</taxon>
        <taxon>Brevibacterium</taxon>
    </lineage>
</organism>
<keyword evidence="1" id="KW-0521">NADP</keyword>
<dbReference type="PANTHER" id="PTHR44154:SF1">
    <property type="entry name" value="QUINONE OXIDOREDUCTASE"/>
    <property type="match status" value="1"/>
</dbReference>
<dbReference type="Pfam" id="PF13602">
    <property type="entry name" value="ADH_zinc_N_2"/>
    <property type="match status" value="1"/>
</dbReference>
<keyword evidence="4" id="KW-1185">Reference proteome</keyword>
<dbReference type="EMBL" id="BAABAZ010000006">
    <property type="protein sequence ID" value="GAA4284364.1"/>
    <property type="molecule type" value="Genomic_DNA"/>
</dbReference>
<dbReference type="InterPro" id="IPR036291">
    <property type="entry name" value="NAD(P)-bd_dom_sf"/>
</dbReference>
<dbReference type="Pfam" id="PF08240">
    <property type="entry name" value="ADH_N"/>
    <property type="match status" value="1"/>
</dbReference>
<reference evidence="4" key="1">
    <citation type="journal article" date="2019" name="Int. J. Syst. Evol. Microbiol.">
        <title>The Global Catalogue of Microorganisms (GCM) 10K type strain sequencing project: providing services to taxonomists for standard genome sequencing and annotation.</title>
        <authorList>
            <consortium name="The Broad Institute Genomics Platform"/>
            <consortium name="The Broad Institute Genome Sequencing Center for Infectious Disease"/>
            <person name="Wu L."/>
            <person name="Ma J."/>
        </authorList>
    </citation>
    <scope>NUCLEOTIDE SEQUENCE [LARGE SCALE GENOMIC DNA]</scope>
    <source>
        <strain evidence="4">JCM 17458</strain>
    </source>
</reference>
<dbReference type="Proteomes" id="UP001501586">
    <property type="component" value="Unassembled WGS sequence"/>
</dbReference>
<dbReference type="InterPro" id="IPR011032">
    <property type="entry name" value="GroES-like_sf"/>
</dbReference>
<dbReference type="SUPFAM" id="SSF50129">
    <property type="entry name" value="GroES-like"/>
    <property type="match status" value="1"/>
</dbReference>
<dbReference type="InterPro" id="IPR020843">
    <property type="entry name" value="ER"/>
</dbReference>
<evidence type="ECO:0000313" key="3">
    <source>
        <dbReference type="EMBL" id="GAA4284364.1"/>
    </source>
</evidence>
<name>A0ABP8EK54_9MICO</name>
<dbReference type="InterPro" id="IPR051603">
    <property type="entry name" value="Zinc-ADH_QOR/CCCR"/>
</dbReference>
<dbReference type="Gene3D" id="3.90.180.10">
    <property type="entry name" value="Medium-chain alcohol dehydrogenases, catalytic domain"/>
    <property type="match status" value="1"/>
</dbReference>
<evidence type="ECO:0000313" key="4">
    <source>
        <dbReference type="Proteomes" id="UP001501586"/>
    </source>
</evidence>
<dbReference type="SMART" id="SM00829">
    <property type="entry name" value="PKS_ER"/>
    <property type="match status" value="1"/>
</dbReference>
<evidence type="ECO:0000256" key="1">
    <source>
        <dbReference type="ARBA" id="ARBA00022857"/>
    </source>
</evidence>